<sequence>MRHDLVSGVLANLLLLIESGGTAAPDAGNRPPVEIARDYMETYYYKTELGVADIARFAGISPQSLNSAFRNATGQTTRQTLIAIRLERARELLTETNYRVKDVAALTGWHSPFYFSNCYRRRFGIPPGRRAQLTATKAPRS</sequence>
<keyword evidence="3" id="KW-0804">Transcription</keyword>
<dbReference type="EMBL" id="VSSQ01075731">
    <property type="protein sequence ID" value="MPN26261.1"/>
    <property type="molecule type" value="Genomic_DNA"/>
</dbReference>
<dbReference type="SUPFAM" id="SSF46689">
    <property type="entry name" value="Homeodomain-like"/>
    <property type="match status" value="1"/>
</dbReference>
<evidence type="ECO:0000256" key="1">
    <source>
        <dbReference type="ARBA" id="ARBA00023015"/>
    </source>
</evidence>
<dbReference type="SMART" id="SM00342">
    <property type="entry name" value="HTH_ARAC"/>
    <property type="match status" value="1"/>
</dbReference>
<keyword evidence="2" id="KW-0238">DNA-binding</keyword>
<feature type="domain" description="HTH araC/xylS-type" evidence="4">
    <location>
        <begin position="34"/>
        <end position="133"/>
    </location>
</feature>
<reference evidence="5" key="1">
    <citation type="submission" date="2019-08" db="EMBL/GenBank/DDBJ databases">
        <authorList>
            <person name="Kucharzyk K."/>
            <person name="Murdoch R.W."/>
            <person name="Higgins S."/>
            <person name="Loffler F."/>
        </authorList>
    </citation>
    <scope>NUCLEOTIDE SEQUENCE</scope>
</reference>
<comment type="caution">
    <text evidence="5">The sequence shown here is derived from an EMBL/GenBank/DDBJ whole genome shotgun (WGS) entry which is preliminary data.</text>
</comment>
<keyword evidence="1" id="KW-0805">Transcription regulation</keyword>
<dbReference type="Pfam" id="PF12833">
    <property type="entry name" value="HTH_18"/>
    <property type="match status" value="1"/>
</dbReference>
<gene>
    <name evidence="5" type="primary">rhaR_166</name>
    <name evidence="5" type="ORF">SDC9_173685</name>
</gene>
<evidence type="ECO:0000259" key="4">
    <source>
        <dbReference type="PROSITE" id="PS01124"/>
    </source>
</evidence>
<dbReference type="InterPro" id="IPR018060">
    <property type="entry name" value="HTH_AraC"/>
</dbReference>
<proteinExistence type="predicted"/>
<evidence type="ECO:0000256" key="2">
    <source>
        <dbReference type="ARBA" id="ARBA00023125"/>
    </source>
</evidence>
<evidence type="ECO:0000256" key="3">
    <source>
        <dbReference type="ARBA" id="ARBA00023163"/>
    </source>
</evidence>
<dbReference type="GO" id="GO:0003700">
    <property type="term" value="F:DNA-binding transcription factor activity"/>
    <property type="evidence" value="ECO:0007669"/>
    <property type="project" value="InterPro"/>
</dbReference>
<dbReference type="AlphaFoldDB" id="A0A645GH22"/>
<dbReference type="InterPro" id="IPR009057">
    <property type="entry name" value="Homeodomain-like_sf"/>
</dbReference>
<evidence type="ECO:0000313" key="5">
    <source>
        <dbReference type="EMBL" id="MPN26261.1"/>
    </source>
</evidence>
<accession>A0A645GH22</accession>
<dbReference type="PROSITE" id="PS01124">
    <property type="entry name" value="HTH_ARAC_FAMILY_2"/>
    <property type="match status" value="1"/>
</dbReference>
<protein>
    <submittedName>
        <fullName evidence="5">HTH-type transcriptional activator RhaR</fullName>
    </submittedName>
</protein>
<organism evidence="5">
    <name type="scientific">bioreactor metagenome</name>
    <dbReference type="NCBI Taxonomy" id="1076179"/>
    <lineage>
        <taxon>unclassified sequences</taxon>
        <taxon>metagenomes</taxon>
        <taxon>ecological metagenomes</taxon>
    </lineage>
</organism>
<dbReference type="PANTHER" id="PTHR43280:SF2">
    <property type="entry name" value="HTH-TYPE TRANSCRIPTIONAL REGULATOR EXSA"/>
    <property type="match status" value="1"/>
</dbReference>
<name>A0A645GH22_9ZZZZ</name>
<dbReference type="PANTHER" id="PTHR43280">
    <property type="entry name" value="ARAC-FAMILY TRANSCRIPTIONAL REGULATOR"/>
    <property type="match status" value="1"/>
</dbReference>
<dbReference type="GO" id="GO:0043565">
    <property type="term" value="F:sequence-specific DNA binding"/>
    <property type="evidence" value="ECO:0007669"/>
    <property type="project" value="InterPro"/>
</dbReference>
<dbReference type="Gene3D" id="1.10.10.60">
    <property type="entry name" value="Homeodomain-like"/>
    <property type="match status" value="2"/>
</dbReference>